<dbReference type="InterPro" id="IPR004358">
    <property type="entry name" value="Sig_transdc_His_kin-like_C"/>
</dbReference>
<dbReference type="InterPro" id="IPR025201">
    <property type="entry name" value="KdpD_TM"/>
</dbReference>
<protein>
    <recommendedName>
        <fullName evidence="3">histidine kinase</fullName>
        <ecNumber evidence="3">2.7.13.3</ecNumber>
    </recommendedName>
</protein>
<dbReference type="SMART" id="SM00388">
    <property type="entry name" value="HisKA"/>
    <property type="match status" value="1"/>
</dbReference>
<reference evidence="15 16" key="1">
    <citation type="submission" date="2019-01" db="EMBL/GenBank/DDBJ databases">
        <title>Complete genome of a denitifying bacterium Halomons sp. BC-M4-5.</title>
        <authorList>
            <person name="Wang L."/>
            <person name="Shao Z."/>
        </authorList>
    </citation>
    <scope>NUCLEOTIDE SEQUENCE [LARGE SCALE GENOMIC DNA]</scope>
    <source>
        <strain evidence="15 16">BC-M4-5</strain>
    </source>
</reference>
<dbReference type="GO" id="GO:0000155">
    <property type="term" value="F:phosphorelay sensor kinase activity"/>
    <property type="evidence" value="ECO:0007669"/>
    <property type="project" value="InterPro"/>
</dbReference>
<dbReference type="InterPro" id="IPR052023">
    <property type="entry name" value="Histidine_kinase_KdpD"/>
</dbReference>
<evidence type="ECO:0000259" key="14">
    <source>
        <dbReference type="PROSITE" id="PS50109"/>
    </source>
</evidence>
<evidence type="ECO:0000313" key="15">
    <source>
        <dbReference type="EMBL" id="QHC49453.1"/>
    </source>
</evidence>
<keyword evidence="5" id="KW-0808">Transferase</keyword>
<feature type="transmembrane region" description="Helical" evidence="13">
    <location>
        <begin position="164"/>
        <end position="186"/>
    </location>
</feature>
<dbReference type="GO" id="GO:0005524">
    <property type="term" value="F:ATP binding"/>
    <property type="evidence" value="ECO:0007669"/>
    <property type="project" value="UniProtKB-KW"/>
</dbReference>
<evidence type="ECO:0000256" key="5">
    <source>
        <dbReference type="ARBA" id="ARBA00022679"/>
    </source>
</evidence>
<dbReference type="Gene3D" id="1.20.120.620">
    <property type="entry name" value="Backbone structure of the membrane domain of e. Coli histidine kinase receptor kdpd"/>
    <property type="match status" value="1"/>
</dbReference>
<dbReference type="PANTHER" id="PTHR45569:SF1">
    <property type="entry name" value="SENSOR PROTEIN KDPD"/>
    <property type="match status" value="1"/>
</dbReference>
<sequence>MMGRRVDERPVDTAAGRPRRLFLLATAVAGRLGGRSEEDTALVRAAHRHAQREGLRWRAVHVDNGRDGPRRRLALDQVLALAGRLGGEVRVLQGAGRARELHEYATEQRIATLMVGRTRPSGWRFWRRPLAEQLLRCGGAYDLIVVAEARQRSRFRPVRQRHPLNWREAGVVAVCFGVALGVAWGLEFWLELANLSLVFLAAVLISATLAGTRAAMITAALGFIAFNFFFTRPRFSLAMVEREQLLTVIFFLLVAVVVGQLAGSGRQRLVALRGSREQTHRLLTFSRALSVATDREQVRDVGLATLERWLGVPVVFLDEEGEGGGLTVRSAIPANARLDVTEEAAATWSWQHRKPSGADTSTQTSLRWRFIPLVEQERMLGIVGLELAVRERPLDPDQETLVTTLTRQLAMALERTRLVTELGAVRLSEENERLRSALLSSVSHDLRTPLASIIGSASSLRDLEPQLSPADRHELLDGILAESERLNRYIQNLLDMTRLGHGDLKIERDWVSLDDLITAALKRLGVSLEAVYVEREGAEGLPLLYVHPALIEQALVNVLDNAVRFSPPSGRVGIQANLDAASERLEIRVTDEGPGIPPGQREAVFDMFFTGGEGDRGRHGSGLGLAICRGMLGAHGGSVEAEPGPGGQGTTIVMRLPLARPEERESD</sequence>
<keyword evidence="7" id="KW-0547">Nucleotide-binding</keyword>
<dbReference type="EC" id="2.7.13.3" evidence="3"/>
<evidence type="ECO:0000313" key="16">
    <source>
        <dbReference type="Proteomes" id="UP000464013"/>
    </source>
</evidence>
<keyword evidence="11" id="KW-0902">Two-component regulatory system</keyword>
<dbReference type="Gene3D" id="1.10.287.130">
    <property type="match status" value="1"/>
</dbReference>
<evidence type="ECO:0000256" key="2">
    <source>
        <dbReference type="ARBA" id="ARBA00004141"/>
    </source>
</evidence>
<dbReference type="EMBL" id="CP035042">
    <property type="protein sequence ID" value="QHC49453.1"/>
    <property type="molecule type" value="Genomic_DNA"/>
</dbReference>
<evidence type="ECO:0000256" key="3">
    <source>
        <dbReference type="ARBA" id="ARBA00012438"/>
    </source>
</evidence>
<keyword evidence="4" id="KW-0597">Phosphoprotein</keyword>
<evidence type="ECO:0000256" key="7">
    <source>
        <dbReference type="ARBA" id="ARBA00022741"/>
    </source>
</evidence>
<evidence type="ECO:0000256" key="1">
    <source>
        <dbReference type="ARBA" id="ARBA00000085"/>
    </source>
</evidence>
<dbReference type="InterPro" id="IPR036097">
    <property type="entry name" value="HisK_dim/P_sf"/>
</dbReference>
<keyword evidence="6 13" id="KW-0812">Transmembrane</keyword>
<comment type="catalytic activity">
    <reaction evidence="1">
        <text>ATP + protein L-histidine = ADP + protein N-phospho-L-histidine.</text>
        <dbReference type="EC" id="2.7.13.3"/>
    </reaction>
</comment>
<dbReference type="SUPFAM" id="SSF55781">
    <property type="entry name" value="GAF domain-like"/>
    <property type="match status" value="1"/>
</dbReference>
<dbReference type="SUPFAM" id="SSF55874">
    <property type="entry name" value="ATPase domain of HSP90 chaperone/DNA topoisomerase II/histidine kinase"/>
    <property type="match status" value="1"/>
</dbReference>
<dbReference type="CDD" id="cd00082">
    <property type="entry name" value="HisKA"/>
    <property type="match status" value="1"/>
</dbReference>
<keyword evidence="12 13" id="KW-0472">Membrane</keyword>
<dbReference type="InterPro" id="IPR029016">
    <property type="entry name" value="GAF-like_dom_sf"/>
</dbReference>
<keyword evidence="16" id="KW-1185">Reference proteome</keyword>
<feature type="transmembrane region" description="Helical" evidence="13">
    <location>
        <begin position="245"/>
        <end position="263"/>
    </location>
</feature>
<dbReference type="Proteomes" id="UP000464013">
    <property type="component" value="Chromosome"/>
</dbReference>
<dbReference type="InterPro" id="IPR036890">
    <property type="entry name" value="HATPase_C_sf"/>
</dbReference>
<proteinExistence type="predicted"/>
<organism evidence="15 16">
    <name type="scientific">Billgrantia tianxiuensis</name>
    <dbReference type="NCBI Taxonomy" id="2497861"/>
    <lineage>
        <taxon>Bacteria</taxon>
        <taxon>Pseudomonadati</taxon>
        <taxon>Pseudomonadota</taxon>
        <taxon>Gammaproteobacteria</taxon>
        <taxon>Oceanospirillales</taxon>
        <taxon>Halomonadaceae</taxon>
        <taxon>Billgrantia</taxon>
    </lineage>
</organism>
<evidence type="ECO:0000256" key="11">
    <source>
        <dbReference type="ARBA" id="ARBA00023012"/>
    </source>
</evidence>
<dbReference type="InterPro" id="IPR003594">
    <property type="entry name" value="HATPase_dom"/>
</dbReference>
<keyword evidence="8 15" id="KW-0418">Kinase</keyword>
<accession>A0A6I6SRX9</accession>
<feature type="transmembrane region" description="Helical" evidence="13">
    <location>
        <begin position="198"/>
        <end position="224"/>
    </location>
</feature>
<dbReference type="Gene3D" id="3.30.565.10">
    <property type="entry name" value="Histidine kinase-like ATPase, C-terminal domain"/>
    <property type="match status" value="1"/>
</dbReference>
<dbReference type="AlphaFoldDB" id="A0A6I6SRX9"/>
<dbReference type="Gene3D" id="3.30.450.40">
    <property type="match status" value="1"/>
</dbReference>
<evidence type="ECO:0000256" key="13">
    <source>
        <dbReference type="SAM" id="Phobius"/>
    </source>
</evidence>
<dbReference type="SUPFAM" id="SSF47384">
    <property type="entry name" value="Homodimeric domain of signal transducing histidine kinase"/>
    <property type="match status" value="1"/>
</dbReference>
<keyword evidence="10 13" id="KW-1133">Transmembrane helix</keyword>
<evidence type="ECO:0000256" key="6">
    <source>
        <dbReference type="ARBA" id="ARBA00022692"/>
    </source>
</evidence>
<evidence type="ECO:0000256" key="10">
    <source>
        <dbReference type="ARBA" id="ARBA00022989"/>
    </source>
</evidence>
<evidence type="ECO:0000256" key="8">
    <source>
        <dbReference type="ARBA" id="ARBA00022777"/>
    </source>
</evidence>
<dbReference type="InterPro" id="IPR003661">
    <property type="entry name" value="HisK_dim/P_dom"/>
</dbReference>
<evidence type="ECO:0000256" key="12">
    <source>
        <dbReference type="ARBA" id="ARBA00023136"/>
    </source>
</evidence>
<feature type="domain" description="Histidine kinase" evidence="14">
    <location>
        <begin position="441"/>
        <end position="660"/>
    </location>
</feature>
<keyword evidence="9" id="KW-0067">ATP-binding</keyword>
<dbReference type="InterPro" id="IPR003018">
    <property type="entry name" value="GAF"/>
</dbReference>
<dbReference type="Pfam" id="PF13493">
    <property type="entry name" value="DUF4118"/>
    <property type="match status" value="1"/>
</dbReference>
<dbReference type="PROSITE" id="PS50109">
    <property type="entry name" value="HIS_KIN"/>
    <property type="match status" value="1"/>
</dbReference>
<evidence type="ECO:0000256" key="4">
    <source>
        <dbReference type="ARBA" id="ARBA00022553"/>
    </source>
</evidence>
<dbReference type="Pfam" id="PF13492">
    <property type="entry name" value="GAF_3"/>
    <property type="match status" value="1"/>
</dbReference>
<comment type="subcellular location">
    <subcellularLocation>
        <location evidence="2">Membrane</location>
        <topology evidence="2">Multi-pass membrane protein</topology>
    </subcellularLocation>
</comment>
<dbReference type="GO" id="GO:0005886">
    <property type="term" value="C:plasma membrane"/>
    <property type="evidence" value="ECO:0007669"/>
    <property type="project" value="TreeGrafter"/>
</dbReference>
<dbReference type="InterPro" id="IPR005467">
    <property type="entry name" value="His_kinase_dom"/>
</dbReference>
<dbReference type="PANTHER" id="PTHR45569">
    <property type="entry name" value="SENSOR PROTEIN KDPD"/>
    <property type="match status" value="1"/>
</dbReference>
<dbReference type="CDD" id="cd00075">
    <property type="entry name" value="HATPase"/>
    <property type="match status" value="1"/>
</dbReference>
<gene>
    <name evidence="15" type="ORF">EKK97_07245</name>
</gene>
<dbReference type="KEGG" id="htx:EKK97_07245"/>
<dbReference type="InterPro" id="IPR038318">
    <property type="entry name" value="KdpD_sf"/>
</dbReference>
<evidence type="ECO:0000256" key="9">
    <source>
        <dbReference type="ARBA" id="ARBA00022840"/>
    </source>
</evidence>
<name>A0A6I6SRX9_9GAMM</name>
<dbReference type="PRINTS" id="PR00344">
    <property type="entry name" value="BCTRLSENSOR"/>
</dbReference>
<dbReference type="Pfam" id="PF02518">
    <property type="entry name" value="HATPase_c"/>
    <property type="match status" value="1"/>
</dbReference>
<dbReference type="Pfam" id="PF00512">
    <property type="entry name" value="HisKA"/>
    <property type="match status" value="1"/>
</dbReference>
<dbReference type="SMART" id="SM00387">
    <property type="entry name" value="HATPase_c"/>
    <property type="match status" value="1"/>
</dbReference>